<dbReference type="PANTHER" id="PTHR45856:SF25">
    <property type="entry name" value="FUNGAL LIPASE-LIKE DOMAIN-CONTAINING PROTEIN"/>
    <property type="match status" value="1"/>
</dbReference>
<organism>
    <name type="scientific">Serpula lacrymans var. lacrymans (strain S7.9)</name>
    <name type="common">Dry rot fungus</name>
    <dbReference type="NCBI Taxonomy" id="578457"/>
    <lineage>
        <taxon>Eukaryota</taxon>
        <taxon>Fungi</taxon>
        <taxon>Dikarya</taxon>
        <taxon>Basidiomycota</taxon>
        <taxon>Agaricomycotina</taxon>
        <taxon>Agaricomycetes</taxon>
        <taxon>Agaricomycetidae</taxon>
        <taxon>Boletales</taxon>
        <taxon>Coniophorineae</taxon>
        <taxon>Serpulaceae</taxon>
        <taxon>Serpula</taxon>
    </lineage>
</organism>
<keyword evidence="1" id="KW-1015">Disulfide bond</keyword>
<accession>F8NUF7</accession>
<dbReference type="InterPro" id="IPR051218">
    <property type="entry name" value="Sec_MonoDiacylglyc_Lipase"/>
</dbReference>
<evidence type="ECO:0000256" key="3">
    <source>
        <dbReference type="ARBA" id="ARBA00047591"/>
    </source>
</evidence>
<dbReference type="Proteomes" id="UP000008064">
    <property type="component" value="Unassembled WGS sequence"/>
</dbReference>
<dbReference type="PANTHER" id="PTHR45856">
    <property type="entry name" value="ALPHA/BETA-HYDROLASES SUPERFAMILY PROTEIN"/>
    <property type="match status" value="1"/>
</dbReference>
<comment type="catalytic activity">
    <reaction evidence="3">
        <text>a diacylglycerol + H2O = a monoacylglycerol + a fatty acid + H(+)</text>
        <dbReference type="Rhea" id="RHEA:32731"/>
        <dbReference type="ChEBI" id="CHEBI:15377"/>
        <dbReference type="ChEBI" id="CHEBI:15378"/>
        <dbReference type="ChEBI" id="CHEBI:17408"/>
        <dbReference type="ChEBI" id="CHEBI:18035"/>
        <dbReference type="ChEBI" id="CHEBI:28868"/>
    </reaction>
</comment>
<evidence type="ECO:0000313" key="6">
    <source>
        <dbReference type="EMBL" id="EGO25869.1"/>
    </source>
</evidence>
<dbReference type="AlphaFoldDB" id="F8NUF7"/>
<dbReference type="KEGG" id="sla:SERLADRAFT_466609"/>
<dbReference type="OrthoDB" id="426718at2759"/>
<evidence type="ECO:0000256" key="1">
    <source>
        <dbReference type="ARBA" id="ARBA00023157"/>
    </source>
</evidence>
<protein>
    <recommendedName>
        <fullName evidence="5">Fungal lipase-type domain-containing protein</fullName>
    </recommendedName>
</protein>
<dbReference type="InterPro" id="IPR002921">
    <property type="entry name" value="Fungal_lipase-type"/>
</dbReference>
<dbReference type="Pfam" id="PF01764">
    <property type="entry name" value="Lipase_3"/>
    <property type="match status" value="1"/>
</dbReference>
<dbReference type="SUPFAM" id="SSF53474">
    <property type="entry name" value="alpha/beta-Hydrolases"/>
    <property type="match status" value="1"/>
</dbReference>
<comment type="catalytic activity">
    <reaction evidence="4">
        <text>a monoacylglycerol + H2O = glycerol + a fatty acid + H(+)</text>
        <dbReference type="Rhea" id="RHEA:15245"/>
        <dbReference type="ChEBI" id="CHEBI:15377"/>
        <dbReference type="ChEBI" id="CHEBI:15378"/>
        <dbReference type="ChEBI" id="CHEBI:17408"/>
        <dbReference type="ChEBI" id="CHEBI:17754"/>
        <dbReference type="ChEBI" id="CHEBI:28868"/>
    </reaction>
</comment>
<dbReference type="HOGENOM" id="CLU_038588_0_0_1"/>
<sequence>MSPSIELSPEQRHMYASERLINFRWISKILATRSPRILNDDDLTSPDLHLELATLGQFSELVYCPFPLEFAFNNLALLLSPGFPLEGYDALNTSDFVRSFHGSVANLSGFIVRRQKTEQLVVAISGTSSIWQAAYTIRAHQVAHSVGSGCKVHSGFWSLYLGIRSQVFDAIRESLEGHIIGELVITGHSMGGAMSYLLAFDILNSDEIQITRGLKLKIVTFGAPRCGNEALVQCWRSLVDGCRTEYGRGSVQEYCVKGYNDGVPSLPPLKLGYRHFSQNPLYYVHGRLYHIPESESECALFDSHSEIKDIPTHPRGGHNYYNGRDMEKAARRMWWLKEVHKEEGWEQLYRKRMEQEQKRKI</sequence>
<proteinExistence type="inferred from homology"/>
<feature type="domain" description="Fungal lipase-type" evidence="5">
    <location>
        <begin position="121"/>
        <end position="269"/>
    </location>
</feature>
<dbReference type="InterPro" id="IPR029058">
    <property type="entry name" value="AB_hydrolase_fold"/>
</dbReference>
<name>F8NUF7_SERL9</name>
<dbReference type="EMBL" id="GL945433">
    <property type="protein sequence ID" value="EGO25869.1"/>
    <property type="molecule type" value="Genomic_DNA"/>
</dbReference>
<dbReference type="CDD" id="cd00519">
    <property type="entry name" value="Lipase_3"/>
    <property type="match status" value="1"/>
</dbReference>
<dbReference type="Gene3D" id="3.40.50.1820">
    <property type="entry name" value="alpha/beta hydrolase"/>
    <property type="match status" value="1"/>
</dbReference>
<evidence type="ECO:0000256" key="2">
    <source>
        <dbReference type="ARBA" id="ARBA00043996"/>
    </source>
</evidence>
<dbReference type="RefSeq" id="XP_007317991.1">
    <property type="nucleotide sequence ID" value="XM_007317929.1"/>
</dbReference>
<gene>
    <name evidence="6" type="ORF">SERLADRAFT_466609</name>
</gene>
<reference evidence="6" key="1">
    <citation type="submission" date="2011-04" db="EMBL/GenBank/DDBJ databases">
        <title>Evolution of plant cell wall degrading machinery underlies the functional diversity of forest fungi.</title>
        <authorList>
            <consortium name="US DOE Joint Genome Institute (JGI-PGF)"/>
            <person name="Eastwood D.C."/>
            <person name="Floudas D."/>
            <person name="Binder M."/>
            <person name="Majcherczyk A."/>
            <person name="Schneider P."/>
            <person name="Aerts A."/>
            <person name="Asiegbu F.O."/>
            <person name="Baker S.E."/>
            <person name="Barry K."/>
            <person name="Bendiksby M."/>
            <person name="Blumentritt M."/>
            <person name="Coutinho P.M."/>
            <person name="Cullen D."/>
            <person name="Cullen D."/>
            <person name="Gathman A."/>
            <person name="Goodell B."/>
            <person name="Henrissat B."/>
            <person name="Ihrmark K."/>
            <person name="Kauserud H."/>
            <person name="Kohler A."/>
            <person name="LaButti K."/>
            <person name="Lapidus A."/>
            <person name="Lavin J.L."/>
            <person name="Lee Y.-H."/>
            <person name="Lindquist E."/>
            <person name="Lilly W."/>
            <person name="Lucas S."/>
            <person name="Morin E."/>
            <person name="Murat C."/>
            <person name="Oguiza J.A."/>
            <person name="Park J."/>
            <person name="Pisabarro A.G."/>
            <person name="Riley R."/>
            <person name="Rosling A."/>
            <person name="Salamov A."/>
            <person name="Schmidt O."/>
            <person name="Schmutz J."/>
            <person name="Skrede I."/>
            <person name="Stenlid J."/>
            <person name="Wiebenga A."/>
            <person name="Xie X."/>
            <person name="Kues U."/>
            <person name="Hibbett D.S."/>
            <person name="Hoffmeister D."/>
            <person name="Hogberg N."/>
            <person name="Martin F."/>
            <person name="Grigoriev I.V."/>
            <person name="Watkinson S.C."/>
        </authorList>
    </citation>
    <scope>NUCLEOTIDE SEQUENCE</scope>
    <source>
        <strain evidence="6">S7.9</strain>
    </source>
</reference>
<dbReference type="GeneID" id="18819091"/>
<evidence type="ECO:0000259" key="5">
    <source>
        <dbReference type="Pfam" id="PF01764"/>
    </source>
</evidence>
<dbReference type="GO" id="GO:0006629">
    <property type="term" value="P:lipid metabolic process"/>
    <property type="evidence" value="ECO:0007669"/>
    <property type="project" value="InterPro"/>
</dbReference>
<comment type="similarity">
    <text evidence="2">Belongs to the AB hydrolase superfamily. Lipase family. Class 3 subfamily.</text>
</comment>
<evidence type="ECO:0000256" key="4">
    <source>
        <dbReference type="ARBA" id="ARBA00048461"/>
    </source>
</evidence>